<reference evidence="5" key="1">
    <citation type="journal article" date="2010" name="Science">
        <title>Plasticity of animal genome architecture unmasked by rapid evolution of a pelagic tunicate.</title>
        <authorList>
            <person name="Denoeud F."/>
            <person name="Henriet S."/>
            <person name="Mungpakdee S."/>
            <person name="Aury J.M."/>
            <person name="Da Silva C."/>
            <person name="Brinkmann H."/>
            <person name="Mikhaleva J."/>
            <person name="Olsen L.C."/>
            <person name="Jubin C."/>
            <person name="Canestro C."/>
            <person name="Bouquet J.M."/>
            <person name="Danks G."/>
            <person name="Poulain J."/>
            <person name="Campsteijn C."/>
            <person name="Adamski M."/>
            <person name="Cross I."/>
            <person name="Yadetie F."/>
            <person name="Muffato M."/>
            <person name="Louis A."/>
            <person name="Butcher S."/>
            <person name="Tsagkogeorga G."/>
            <person name="Konrad A."/>
            <person name="Singh S."/>
            <person name="Jensen M.F."/>
            <person name="Cong E.H."/>
            <person name="Eikeseth-Otteraa H."/>
            <person name="Noel B."/>
            <person name="Anthouard V."/>
            <person name="Porcel B.M."/>
            <person name="Kachouri-Lafond R."/>
            <person name="Nishino A."/>
            <person name="Ugolini M."/>
            <person name="Chourrout P."/>
            <person name="Nishida H."/>
            <person name="Aasland R."/>
            <person name="Huzurbazar S."/>
            <person name="Westhof E."/>
            <person name="Delsuc F."/>
            <person name="Lehrach H."/>
            <person name="Reinhardt R."/>
            <person name="Weissenbach J."/>
            <person name="Roy S.W."/>
            <person name="Artiguenave F."/>
            <person name="Postlethwait J.H."/>
            <person name="Manak J.R."/>
            <person name="Thompson E.M."/>
            <person name="Jaillon O."/>
            <person name="Du Pasquier L."/>
            <person name="Boudinot P."/>
            <person name="Liberles D.A."/>
            <person name="Volff J.N."/>
            <person name="Philippe H."/>
            <person name="Lenhard B."/>
            <person name="Roest Crollius H."/>
            <person name="Wincker P."/>
            <person name="Chourrout D."/>
        </authorList>
    </citation>
    <scope>NUCLEOTIDE SEQUENCE [LARGE SCALE GENOMIC DNA]</scope>
</reference>
<dbReference type="PANTHER" id="PTHR23055">
    <property type="entry name" value="CALCIUM BINDING PROTEINS"/>
    <property type="match status" value="1"/>
</dbReference>
<dbReference type="InterPro" id="IPR011992">
    <property type="entry name" value="EF-hand-dom_pair"/>
</dbReference>
<dbReference type="OrthoDB" id="191686at2759"/>
<evidence type="ECO:0000313" key="6">
    <source>
        <dbReference type="Proteomes" id="UP000001307"/>
    </source>
</evidence>
<dbReference type="SMART" id="SM00054">
    <property type="entry name" value="EFh"/>
    <property type="match status" value="2"/>
</dbReference>
<protein>
    <recommendedName>
        <fullName evidence="4">EF-hand domain-containing protein</fullName>
    </recommendedName>
</protein>
<feature type="domain" description="EF-hand" evidence="4">
    <location>
        <begin position="103"/>
        <end position="138"/>
    </location>
</feature>
<dbReference type="Proteomes" id="UP000001307">
    <property type="component" value="Unassembled WGS sequence"/>
</dbReference>
<dbReference type="PROSITE" id="PS50222">
    <property type="entry name" value="EF_HAND_2"/>
    <property type="match status" value="2"/>
</dbReference>
<dbReference type="PROSITE" id="PS00018">
    <property type="entry name" value="EF_HAND_1"/>
    <property type="match status" value="1"/>
</dbReference>
<dbReference type="PANTHER" id="PTHR23055:SF60">
    <property type="entry name" value="CALAXIN"/>
    <property type="match status" value="1"/>
</dbReference>
<keyword evidence="2" id="KW-0677">Repeat</keyword>
<keyword evidence="3" id="KW-0106">Calcium</keyword>
<keyword evidence="1" id="KW-0479">Metal-binding</keyword>
<evidence type="ECO:0000259" key="4">
    <source>
        <dbReference type="PROSITE" id="PS50222"/>
    </source>
</evidence>
<sequence length="207" mass="24373">MQQLNSVNKKNLQKQAEDLANHKNLHFDKNETEKLLIKFTELTQNNKRSFMDRNQFRDLLHEHFRMTEEILMDRVFRAFDADSDSLISMKDWVVGLSIFLRGSLEEKTDYSFRVYDLNSDGFISREEMFQLLKNCLVKQPAEEDPDEGVKELVEITLKKMDMDKDSKLSKGDFEASVKSEQLLLEAFGKCLPDRELSESFEYYIFGK</sequence>
<dbReference type="InterPro" id="IPR028846">
    <property type="entry name" value="Recoverin"/>
</dbReference>
<dbReference type="InterPro" id="IPR002048">
    <property type="entry name" value="EF_hand_dom"/>
</dbReference>
<proteinExistence type="predicted"/>
<evidence type="ECO:0000313" key="5">
    <source>
        <dbReference type="EMBL" id="CBY18829.1"/>
    </source>
</evidence>
<dbReference type="Gene3D" id="1.10.238.10">
    <property type="entry name" value="EF-hand"/>
    <property type="match status" value="1"/>
</dbReference>
<feature type="domain" description="EF-hand" evidence="4">
    <location>
        <begin position="67"/>
        <end position="102"/>
    </location>
</feature>
<evidence type="ECO:0000256" key="2">
    <source>
        <dbReference type="ARBA" id="ARBA00022737"/>
    </source>
</evidence>
<evidence type="ECO:0000256" key="1">
    <source>
        <dbReference type="ARBA" id="ARBA00022723"/>
    </source>
</evidence>
<accession>E4X806</accession>
<dbReference type="InParanoid" id="E4X806"/>
<gene>
    <name evidence="5" type="ORF">GSOID_T00003697001</name>
</gene>
<dbReference type="AlphaFoldDB" id="E4X806"/>
<dbReference type="SUPFAM" id="SSF47473">
    <property type="entry name" value="EF-hand"/>
    <property type="match status" value="1"/>
</dbReference>
<keyword evidence="6" id="KW-1185">Reference proteome</keyword>
<name>E4X806_OIKDI</name>
<dbReference type="EMBL" id="FN653028">
    <property type="protein sequence ID" value="CBY18829.1"/>
    <property type="molecule type" value="Genomic_DNA"/>
</dbReference>
<organism evidence="5">
    <name type="scientific">Oikopleura dioica</name>
    <name type="common">Tunicate</name>
    <dbReference type="NCBI Taxonomy" id="34765"/>
    <lineage>
        <taxon>Eukaryota</taxon>
        <taxon>Metazoa</taxon>
        <taxon>Chordata</taxon>
        <taxon>Tunicata</taxon>
        <taxon>Appendicularia</taxon>
        <taxon>Copelata</taxon>
        <taxon>Oikopleuridae</taxon>
        <taxon>Oikopleura</taxon>
    </lineage>
</organism>
<dbReference type="InterPro" id="IPR018247">
    <property type="entry name" value="EF_Hand_1_Ca_BS"/>
</dbReference>
<dbReference type="PRINTS" id="PR00450">
    <property type="entry name" value="RECOVERIN"/>
</dbReference>
<dbReference type="GO" id="GO:0005509">
    <property type="term" value="F:calcium ion binding"/>
    <property type="evidence" value="ECO:0007669"/>
    <property type="project" value="InterPro"/>
</dbReference>
<evidence type="ECO:0000256" key="3">
    <source>
        <dbReference type="ARBA" id="ARBA00022837"/>
    </source>
</evidence>
<dbReference type="Pfam" id="PF13499">
    <property type="entry name" value="EF-hand_7"/>
    <property type="match status" value="1"/>
</dbReference>